<evidence type="ECO:0008006" key="3">
    <source>
        <dbReference type="Google" id="ProtNLM"/>
    </source>
</evidence>
<keyword evidence="2" id="KW-1185">Reference proteome</keyword>
<dbReference type="Gene3D" id="1.20.1290.10">
    <property type="entry name" value="AhpD-like"/>
    <property type="match status" value="1"/>
</dbReference>
<dbReference type="SUPFAM" id="SSF69118">
    <property type="entry name" value="AhpD-like"/>
    <property type="match status" value="1"/>
</dbReference>
<evidence type="ECO:0000313" key="2">
    <source>
        <dbReference type="Proteomes" id="UP000597444"/>
    </source>
</evidence>
<accession>A0A8J3IK81</accession>
<organism evidence="1 2">
    <name type="scientific">Reticulibacter mediterranei</name>
    <dbReference type="NCBI Taxonomy" id="2778369"/>
    <lineage>
        <taxon>Bacteria</taxon>
        <taxon>Bacillati</taxon>
        <taxon>Chloroflexota</taxon>
        <taxon>Ktedonobacteria</taxon>
        <taxon>Ktedonobacterales</taxon>
        <taxon>Reticulibacteraceae</taxon>
        <taxon>Reticulibacter</taxon>
    </lineage>
</organism>
<dbReference type="EMBL" id="BNJK01000001">
    <property type="protein sequence ID" value="GHO91101.1"/>
    <property type="molecule type" value="Genomic_DNA"/>
</dbReference>
<protein>
    <recommendedName>
        <fullName evidence="3">Peroxidase</fullName>
    </recommendedName>
</protein>
<comment type="caution">
    <text evidence="1">The sequence shown here is derived from an EMBL/GenBank/DDBJ whole genome shotgun (WGS) entry which is preliminary data.</text>
</comment>
<name>A0A8J3IK81_9CHLR</name>
<evidence type="ECO:0000313" key="1">
    <source>
        <dbReference type="EMBL" id="GHO91101.1"/>
    </source>
</evidence>
<reference evidence="1" key="1">
    <citation type="submission" date="2020-10" db="EMBL/GenBank/DDBJ databases">
        <title>Taxonomic study of unclassified bacteria belonging to the class Ktedonobacteria.</title>
        <authorList>
            <person name="Yabe S."/>
            <person name="Wang C.M."/>
            <person name="Zheng Y."/>
            <person name="Sakai Y."/>
            <person name="Cavaletti L."/>
            <person name="Monciardini P."/>
            <person name="Donadio S."/>
        </authorList>
    </citation>
    <scope>NUCLEOTIDE SEQUENCE</scope>
    <source>
        <strain evidence="1">ID150040</strain>
    </source>
</reference>
<gene>
    <name evidence="1" type="ORF">KSF_011490</name>
</gene>
<sequence>MLTDWRIAPISEKLRAMLGFLEKLTLAPEQIGVEDIAPLHAAGISNQAIEDALYICMYFHCINRIADALNVDIPSAEMFISGAERLLKDGYL</sequence>
<dbReference type="RefSeq" id="WP_236064829.1">
    <property type="nucleotide sequence ID" value="NZ_BNJK01000001.1"/>
</dbReference>
<proteinExistence type="predicted"/>
<dbReference type="AlphaFoldDB" id="A0A8J3IK81"/>
<dbReference type="InterPro" id="IPR029032">
    <property type="entry name" value="AhpD-like"/>
</dbReference>
<dbReference type="Proteomes" id="UP000597444">
    <property type="component" value="Unassembled WGS sequence"/>
</dbReference>